<proteinExistence type="predicted"/>
<protein>
    <submittedName>
        <fullName evidence="1">Uncharacterized protein</fullName>
    </submittedName>
</protein>
<keyword evidence="2" id="KW-1185">Reference proteome</keyword>
<dbReference type="Proteomes" id="UP001162131">
    <property type="component" value="Unassembled WGS sequence"/>
</dbReference>
<accession>A0AAU9KAD4</accession>
<evidence type="ECO:0000313" key="1">
    <source>
        <dbReference type="EMBL" id="CAG9334651.1"/>
    </source>
</evidence>
<name>A0AAU9KAD4_9CILI</name>
<reference evidence="1" key="1">
    <citation type="submission" date="2021-09" db="EMBL/GenBank/DDBJ databases">
        <authorList>
            <consortium name="AG Swart"/>
            <person name="Singh M."/>
            <person name="Singh A."/>
            <person name="Seah K."/>
            <person name="Emmerich C."/>
        </authorList>
    </citation>
    <scope>NUCLEOTIDE SEQUENCE</scope>
    <source>
        <strain evidence="1">ATCC30299</strain>
    </source>
</reference>
<evidence type="ECO:0000313" key="2">
    <source>
        <dbReference type="Proteomes" id="UP001162131"/>
    </source>
</evidence>
<dbReference type="AlphaFoldDB" id="A0AAU9KAD4"/>
<comment type="caution">
    <text evidence="1">The sequence shown here is derived from an EMBL/GenBank/DDBJ whole genome shotgun (WGS) entry which is preliminary data.</text>
</comment>
<gene>
    <name evidence="1" type="ORF">BSTOLATCC_MIC61313</name>
</gene>
<organism evidence="1 2">
    <name type="scientific">Blepharisma stoltei</name>
    <dbReference type="NCBI Taxonomy" id="1481888"/>
    <lineage>
        <taxon>Eukaryota</taxon>
        <taxon>Sar</taxon>
        <taxon>Alveolata</taxon>
        <taxon>Ciliophora</taxon>
        <taxon>Postciliodesmatophora</taxon>
        <taxon>Heterotrichea</taxon>
        <taxon>Heterotrichida</taxon>
        <taxon>Blepharismidae</taxon>
        <taxon>Blepharisma</taxon>
    </lineage>
</organism>
<dbReference type="EMBL" id="CAJZBQ010000058">
    <property type="protein sequence ID" value="CAG9334651.1"/>
    <property type="molecule type" value="Genomic_DNA"/>
</dbReference>
<sequence length="69" mass="8900">MYEQDFFVPAWEFLDKIIWRRFKIHEIVLYTEKFWNWLENEHREEMDNLIKDFICSIMKINREMLENQR</sequence>